<keyword evidence="1" id="KW-1133">Transmembrane helix</keyword>
<sequence length="42" mass="4969">MYLIIYLWKVLIFLAYIFINFSLSFNSDSVVSCTTDHIHQPD</sequence>
<keyword evidence="1" id="KW-0812">Transmembrane</keyword>
<reference evidence="2" key="1">
    <citation type="submission" date="2014-11" db="EMBL/GenBank/DDBJ databases">
        <authorList>
            <person name="Amaro Gonzalez C."/>
        </authorList>
    </citation>
    <scope>NUCLEOTIDE SEQUENCE</scope>
</reference>
<evidence type="ECO:0000313" key="2">
    <source>
        <dbReference type="EMBL" id="JAH17281.1"/>
    </source>
</evidence>
<accession>A0A0E9QK84</accession>
<dbReference type="AlphaFoldDB" id="A0A0E9QK84"/>
<feature type="transmembrane region" description="Helical" evidence="1">
    <location>
        <begin position="6"/>
        <end position="25"/>
    </location>
</feature>
<reference evidence="2" key="2">
    <citation type="journal article" date="2015" name="Fish Shellfish Immunol.">
        <title>Early steps in the European eel (Anguilla anguilla)-Vibrio vulnificus interaction in the gills: Role of the RtxA13 toxin.</title>
        <authorList>
            <person name="Callol A."/>
            <person name="Pajuelo D."/>
            <person name="Ebbesson L."/>
            <person name="Teles M."/>
            <person name="MacKenzie S."/>
            <person name="Amaro C."/>
        </authorList>
    </citation>
    <scope>NUCLEOTIDE SEQUENCE</scope>
</reference>
<proteinExistence type="predicted"/>
<name>A0A0E9QK84_ANGAN</name>
<organism evidence="2">
    <name type="scientific">Anguilla anguilla</name>
    <name type="common">European freshwater eel</name>
    <name type="synonym">Muraena anguilla</name>
    <dbReference type="NCBI Taxonomy" id="7936"/>
    <lineage>
        <taxon>Eukaryota</taxon>
        <taxon>Metazoa</taxon>
        <taxon>Chordata</taxon>
        <taxon>Craniata</taxon>
        <taxon>Vertebrata</taxon>
        <taxon>Euteleostomi</taxon>
        <taxon>Actinopterygii</taxon>
        <taxon>Neopterygii</taxon>
        <taxon>Teleostei</taxon>
        <taxon>Anguilliformes</taxon>
        <taxon>Anguillidae</taxon>
        <taxon>Anguilla</taxon>
    </lineage>
</organism>
<evidence type="ECO:0000256" key="1">
    <source>
        <dbReference type="SAM" id="Phobius"/>
    </source>
</evidence>
<dbReference type="EMBL" id="GBXM01091296">
    <property type="protein sequence ID" value="JAH17281.1"/>
    <property type="molecule type" value="Transcribed_RNA"/>
</dbReference>
<protein>
    <submittedName>
        <fullName evidence="2">Uncharacterized protein</fullName>
    </submittedName>
</protein>
<keyword evidence="1" id="KW-0472">Membrane</keyword>